<feature type="domain" description="PH" evidence="1">
    <location>
        <begin position="184"/>
        <end position="292"/>
    </location>
</feature>
<dbReference type="Pfam" id="PF00621">
    <property type="entry name" value="RhoGEF"/>
    <property type="match status" value="1"/>
</dbReference>
<dbReference type="CDD" id="cd00160">
    <property type="entry name" value="RhoGEF"/>
    <property type="match status" value="1"/>
</dbReference>
<evidence type="ECO:0000313" key="4">
    <source>
        <dbReference type="Proteomes" id="UP000030746"/>
    </source>
</evidence>
<protein>
    <recommendedName>
        <fullName evidence="5">DH domain-containing protein</fullName>
    </recommendedName>
</protein>
<dbReference type="HOGENOM" id="CLU_001356_1_2_1"/>
<dbReference type="Pfam" id="PF22697">
    <property type="entry name" value="SOS1_NGEF_PH"/>
    <property type="match status" value="1"/>
</dbReference>
<dbReference type="CTD" id="20230392"/>
<dbReference type="GO" id="GO:0005085">
    <property type="term" value="F:guanyl-nucleotide exchange factor activity"/>
    <property type="evidence" value="ECO:0007669"/>
    <property type="project" value="InterPro"/>
</dbReference>
<organism evidence="3 4">
    <name type="scientific">Lottia gigantea</name>
    <name type="common">Giant owl limpet</name>
    <dbReference type="NCBI Taxonomy" id="225164"/>
    <lineage>
        <taxon>Eukaryota</taxon>
        <taxon>Metazoa</taxon>
        <taxon>Spiralia</taxon>
        <taxon>Lophotrochozoa</taxon>
        <taxon>Mollusca</taxon>
        <taxon>Gastropoda</taxon>
        <taxon>Patellogastropoda</taxon>
        <taxon>Lottioidea</taxon>
        <taxon>Lottiidae</taxon>
        <taxon>Lottia</taxon>
    </lineage>
</organism>
<dbReference type="PROSITE" id="PS50003">
    <property type="entry name" value="PH_DOMAIN"/>
    <property type="match status" value="1"/>
</dbReference>
<dbReference type="OMA" id="CCEREYG"/>
<dbReference type="GeneID" id="20230392"/>
<dbReference type="Gene3D" id="1.20.900.10">
    <property type="entry name" value="Dbl homology (DH) domain"/>
    <property type="match status" value="1"/>
</dbReference>
<dbReference type="SMART" id="SM00325">
    <property type="entry name" value="RhoGEF"/>
    <property type="match status" value="1"/>
</dbReference>
<dbReference type="Proteomes" id="UP000030746">
    <property type="component" value="Unassembled WGS sequence"/>
</dbReference>
<dbReference type="InterPro" id="IPR000219">
    <property type="entry name" value="DH_dom"/>
</dbReference>
<dbReference type="SMART" id="SM00233">
    <property type="entry name" value="PH"/>
    <property type="match status" value="1"/>
</dbReference>
<proteinExistence type="predicted"/>
<dbReference type="KEGG" id="lgi:LOTGIDRAFT_108794"/>
<dbReference type="CDD" id="cd13242">
    <property type="entry name" value="PH_puratrophin-1"/>
    <property type="match status" value="1"/>
</dbReference>
<dbReference type="SUPFAM" id="SSF50729">
    <property type="entry name" value="PH domain-like"/>
    <property type="match status" value="1"/>
</dbReference>
<keyword evidence="4" id="KW-1185">Reference proteome</keyword>
<evidence type="ECO:0008006" key="5">
    <source>
        <dbReference type="Google" id="ProtNLM"/>
    </source>
</evidence>
<reference evidence="3 4" key="1">
    <citation type="journal article" date="2013" name="Nature">
        <title>Insights into bilaterian evolution from three spiralian genomes.</title>
        <authorList>
            <person name="Simakov O."/>
            <person name="Marletaz F."/>
            <person name="Cho S.J."/>
            <person name="Edsinger-Gonzales E."/>
            <person name="Havlak P."/>
            <person name="Hellsten U."/>
            <person name="Kuo D.H."/>
            <person name="Larsson T."/>
            <person name="Lv J."/>
            <person name="Arendt D."/>
            <person name="Savage R."/>
            <person name="Osoegawa K."/>
            <person name="de Jong P."/>
            <person name="Grimwood J."/>
            <person name="Chapman J.A."/>
            <person name="Shapiro H."/>
            <person name="Aerts A."/>
            <person name="Otillar R.P."/>
            <person name="Terry A.Y."/>
            <person name="Boore J.L."/>
            <person name="Grigoriev I.V."/>
            <person name="Lindberg D.R."/>
            <person name="Seaver E.C."/>
            <person name="Weisblat D.A."/>
            <person name="Putnam N.H."/>
            <person name="Rokhsar D.S."/>
        </authorList>
    </citation>
    <scope>NUCLEOTIDE SEQUENCE [LARGE SCALE GENOMIC DNA]</scope>
</reference>
<dbReference type="OrthoDB" id="6152532at2759"/>
<dbReference type="AlphaFoldDB" id="V3ZFL8"/>
<dbReference type="InterPro" id="IPR055251">
    <property type="entry name" value="SOS1_NGEF_PH"/>
</dbReference>
<dbReference type="InterPro" id="IPR052231">
    <property type="entry name" value="Rho_GEF_signaling-related"/>
</dbReference>
<sequence>MSEMVQTERDYVRSLEYVIDNYIPELLREDVPQALRGKRNVIFGNIEKIYEFHCQYFLNEVESCEFTPYQIGQYILSHEKEFYLYAIYNKNKPKSDNLMAEFGKTFFSEKQYQLGDKMNLASYLLKPVQRMGKYALLLKQIIRECNESESEYQELKAAEDMVKFQLRHGNDLLVMDSLKECDVNLLEHGRLLRQDEFLIWQGRKKSIRRIFLFEDLIVFSKTKSGRQGHHDIYLYKNSFKTSDLGLTENYDESGYKFEIWFRKLSSGDRFVFQAQNTEIKRAWVNEISRLLWNQAMKNRGKCLTSFLFKICLTFLECYKRNISFSFFIVISDC</sequence>
<dbReference type="InterPro" id="IPR035899">
    <property type="entry name" value="DBL_dom_sf"/>
</dbReference>
<name>V3ZFL8_LOTGI</name>
<dbReference type="STRING" id="225164.V3ZFL8"/>
<gene>
    <name evidence="3" type="ORF">LOTGIDRAFT_108794</name>
</gene>
<dbReference type="PROSITE" id="PS50010">
    <property type="entry name" value="DH_2"/>
    <property type="match status" value="1"/>
</dbReference>
<evidence type="ECO:0000259" key="1">
    <source>
        <dbReference type="PROSITE" id="PS50003"/>
    </source>
</evidence>
<dbReference type="PANTHER" id="PTHR45845">
    <property type="entry name" value="RHO GUANINE NUCLEOTIDE EXCHANGE FACTOR-RELATED"/>
    <property type="match status" value="1"/>
</dbReference>
<dbReference type="RefSeq" id="XP_009066662.1">
    <property type="nucleotide sequence ID" value="XM_009068414.1"/>
</dbReference>
<dbReference type="InterPro" id="IPR001849">
    <property type="entry name" value="PH_domain"/>
</dbReference>
<dbReference type="Gene3D" id="2.30.29.30">
    <property type="entry name" value="Pleckstrin-homology domain (PH domain)/Phosphotyrosine-binding domain (PTB)"/>
    <property type="match status" value="1"/>
</dbReference>
<feature type="domain" description="DH" evidence="2">
    <location>
        <begin position="1"/>
        <end position="172"/>
    </location>
</feature>
<dbReference type="InterPro" id="IPR011993">
    <property type="entry name" value="PH-like_dom_sf"/>
</dbReference>
<evidence type="ECO:0000259" key="2">
    <source>
        <dbReference type="PROSITE" id="PS50010"/>
    </source>
</evidence>
<accession>V3ZFL8</accession>
<evidence type="ECO:0000313" key="3">
    <source>
        <dbReference type="EMBL" id="ESO82872.1"/>
    </source>
</evidence>
<dbReference type="SUPFAM" id="SSF48065">
    <property type="entry name" value="DBL homology domain (DH-domain)"/>
    <property type="match status" value="1"/>
</dbReference>
<dbReference type="PANTHER" id="PTHR45845:SF3">
    <property type="entry name" value="PURATROPHIN-1-LIKE, ISOFORM A"/>
    <property type="match status" value="1"/>
</dbReference>
<dbReference type="EMBL" id="KB203854">
    <property type="protein sequence ID" value="ESO82872.1"/>
    <property type="molecule type" value="Genomic_DNA"/>
</dbReference>